<evidence type="ECO:0000256" key="1">
    <source>
        <dbReference type="ARBA" id="ARBA00022598"/>
    </source>
</evidence>
<gene>
    <name evidence="6" type="ORF">ACFQKB_16920</name>
</gene>
<organism evidence="6 7">
    <name type="scientific">Actinomadura yumaensis</name>
    <dbReference type="NCBI Taxonomy" id="111807"/>
    <lineage>
        <taxon>Bacteria</taxon>
        <taxon>Bacillati</taxon>
        <taxon>Actinomycetota</taxon>
        <taxon>Actinomycetes</taxon>
        <taxon>Streptosporangiales</taxon>
        <taxon>Thermomonosporaceae</taxon>
        <taxon>Actinomadura</taxon>
    </lineage>
</organism>
<evidence type="ECO:0000256" key="3">
    <source>
        <dbReference type="ARBA" id="ARBA00022840"/>
    </source>
</evidence>
<evidence type="ECO:0000259" key="5">
    <source>
        <dbReference type="Pfam" id="PF00152"/>
    </source>
</evidence>
<feature type="domain" description="Aminoacyl-tRNA synthetase class II (D/K/N)" evidence="5">
    <location>
        <begin position="4"/>
        <end position="45"/>
    </location>
</feature>
<evidence type="ECO:0000313" key="7">
    <source>
        <dbReference type="Proteomes" id="UP001596380"/>
    </source>
</evidence>
<protein>
    <submittedName>
        <fullName evidence="6">Amino acid--tRNA ligase-related protein</fullName>
    </submittedName>
</protein>
<dbReference type="GO" id="GO:0016874">
    <property type="term" value="F:ligase activity"/>
    <property type="evidence" value="ECO:0007669"/>
    <property type="project" value="UniProtKB-KW"/>
</dbReference>
<feature type="region of interest" description="Disordered" evidence="4">
    <location>
        <begin position="50"/>
        <end position="90"/>
    </location>
</feature>
<dbReference type="InterPro" id="IPR045864">
    <property type="entry name" value="aa-tRNA-synth_II/BPL/LPL"/>
</dbReference>
<evidence type="ECO:0000313" key="6">
    <source>
        <dbReference type="EMBL" id="MFC6881454.1"/>
    </source>
</evidence>
<dbReference type="Gene3D" id="3.30.930.10">
    <property type="entry name" value="Bira Bifunctional Protein, Domain 2"/>
    <property type="match status" value="1"/>
</dbReference>
<dbReference type="Pfam" id="PF00152">
    <property type="entry name" value="tRNA-synt_2"/>
    <property type="match status" value="1"/>
</dbReference>
<dbReference type="RefSeq" id="WP_206681274.1">
    <property type="nucleotide sequence ID" value="NZ_JBHSXE010000001.1"/>
</dbReference>
<name>A0ABW2CKE5_9ACTN</name>
<proteinExistence type="predicted"/>
<keyword evidence="1 6" id="KW-0436">Ligase</keyword>
<evidence type="ECO:0000256" key="4">
    <source>
        <dbReference type="SAM" id="MobiDB-lite"/>
    </source>
</evidence>
<accession>A0ABW2CKE5</accession>
<dbReference type="SUPFAM" id="SSF55681">
    <property type="entry name" value="Class II aaRS and biotin synthetases"/>
    <property type="match status" value="1"/>
</dbReference>
<keyword evidence="2" id="KW-0547">Nucleotide-binding</keyword>
<sequence>MRAEPLRGYLTASRFGCPPHGGLGLGLVRLLMVLLGLDSLREAVFLFRGPSRLSPSPRAAGSSKPGSPVGVLVKAPEREVPGAPRVRSCT</sequence>
<evidence type="ECO:0000256" key="2">
    <source>
        <dbReference type="ARBA" id="ARBA00022741"/>
    </source>
</evidence>
<dbReference type="InterPro" id="IPR004364">
    <property type="entry name" value="Aa-tRNA-synt_II"/>
</dbReference>
<dbReference type="EMBL" id="JBHSXS010000008">
    <property type="protein sequence ID" value="MFC6881454.1"/>
    <property type="molecule type" value="Genomic_DNA"/>
</dbReference>
<comment type="caution">
    <text evidence="6">The sequence shown here is derived from an EMBL/GenBank/DDBJ whole genome shotgun (WGS) entry which is preliminary data.</text>
</comment>
<keyword evidence="7" id="KW-1185">Reference proteome</keyword>
<reference evidence="7" key="1">
    <citation type="journal article" date="2019" name="Int. J. Syst. Evol. Microbiol.">
        <title>The Global Catalogue of Microorganisms (GCM) 10K type strain sequencing project: providing services to taxonomists for standard genome sequencing and annotation.</title>
        <authorList>
            <consortium name="The Broad Institute Genomics Platform"/>
            <consortium name="The Broad Institute Genome Sequencing Center for Infectious Disease"/>
            <person name="Wu L."/>
            <person name="Ma J."/>
        </authorList>
    </citation>
    <scope>NUCLEOTIDE SEQUENCE [LARGE SCALE GENOMIC DNA]</scope>
    <source>
        <strain evidence="7">JCM 3369</strain>
    </source>
</reference>
<dbReference type="Proteomes" id="UP001596380">
    <property type="component" value="Unassembled WGS sequence"/>
</dbReference>
<keyword evidence="3" id="KW-0067">ATP-binding</keyword>